<evidence type="ECO:0000313" key="2">
    <source>
        <dbReference type="WBParaSite" id="JU765_v2.g2514.t1"/>
    </source>
</evidence>
<reference evidence="2" key="1">
    <citation type="submission" date="2022-11" db="UniProtKB">
        <authorList>
            <consortium name="WormBaseParasite"/>
        </authorList>
    </citation>
    <scope>IDENTIFICATION</scope>
</reference>
<sequence>MAFYLVPSFSQPIHHRRHYYCPRRRQQQISSDIEDVLGLITLLMDNLEPFNGPTKFSTNKNDEFKFSYDVTGYKPEELKIDVEGRELIINGYHQSENEHEKIEHQFTRKLLIPDYVDLETINGSIDEDKHVLEITGKRLTIKESEKKSIQIGIKKTVDENPSIQQSPDNKKPEEKVETSTTKTEEAK</sequence>
<dbReference type="WBParaSite" id="JU765_v2.g2514.t1">
    <property type="protein sequence ID" value="JU765_v2.g2514.t1"/>
    <property type="gene ID" value="JU765_v2.g2514"/>
</dbReference>
<accession>A0AC34R1L5</accession>
<name>A0AC34R1L5_9BILA</name>
<organism evidence="1 2">
    <name type="scientific">Panagrolaimus sp. JU765</name>
    <dbReference type="NCBI Taxonomy" id="591449"/>
    <lineage>
        <taxon>Eukaryota</taxon>
        <taxon>Metazoa</taxon>
        <taxon>Ecdysozoa</taxon>
        <taxon>Nematoda</taxon>
        <taxon>Chromadorea</taxon>
        <taxon>Rhabditida</taxon>
        <taxon>Tylenchina</taxon>
        <taxon>Panagrolaimomorpha</taxon>
        <taxon>Panagrolaimoidea</taxon>
        <taxon>Panagrolaimidae</taxon>
        <taxon>Panagrolaimus</taxon>
    </lineage>
</organism>
<protein>
    <submittedName>
        <fullName evidence="2">SHSP domain-containing protein</fullName>
    </submittedName>
</protein>
<evidence type="ECO:0000313" key="1">
    <source>
        <dbReference type="Proteomes" id="UP000887576"/>
    </source>
</evidence>
<dbReference type="Proteomes" id="UP000887576">
    <property type="component" value="Unplaced"/>
</dbReference>
<proteinExistence type="predicted"/>